<evidence type="ECO:0000256" key="1">
    <source>
        <dbReference type="ARBA" id="ARBA00022801"/>
    </source>
</evidence>
<organism evidence="3 4">
    <name type="scientific">Anaerobacillus alkalilacustris</name>
    <dbReference type="NCBI Taxonomy" id="393763"/>
    <lineage>
        <taxon>Bacteria</taxon>
        <taxon>Bacillati</taxon>
        <taxon>Bacillota</taxon>
        <taxon>Bacilli</taxon>
        <taxon>Bacillales</taxon>
        <taxon>Bacillaceae</taxon>
        <taxon>Anaerobacillus</taxon>
    </lineage>
</organism>
<dbReference type="GO" id="GO:0031297">
    <property type="term" value="P:replication fork processing"/>
    <property type="evidence" value="ECO:0007669"/>
    <property type="project" value="TreeGrafter"/>
</dbReference>
<protein>
    <submittedName>
        <fullName evidence="3">DEAD/DEAH box helicase</fullName>
    </submittedName>
</protein>
<name>A0A1S2LMX1_9BACI</name>
<gene>
    <name evidence="3" type="ORF">BKP37_09630</name>
</gene>
<dbReference type="PANTHER" id="PTHR45766:SF6">
    <property type="entry name" value="SWI_SNF-RELATED MATRIX-ASSOCIATED ACTIN-DEPENDENT REGULATOR OF CHROMATIN SUBFAMILY A-LIKE PROTEIN 1"/>
    <property type="match status" value="1"/>
</dbReference>
<dbReference type="RefSeq" id="WP_071309392.1">
    <property type="nucleotide sequence ID" value="NZ_MLQR01000027.1"/>
</dbReference>
<evidence type="ECO:0000259" key="2">
    <source>
        <dbReference type="PROSITE" id="PS51192"/>
    </source>
</evidence>
<comment type="caution">
    <text evidence="3">The sequence shown here is derived from an EMBL/GenBank/DDBJ whole genome shotgun (WGS) entry which is preliminary data.</text>
</comment>
<dbReference type="InterPro" id="IPR014001">
    <property type="entry name" value="Helicase_ATP-bd"/>
</dbReference>
<dbReference type="SUPFAM" id="SSF52540">
    <property type="entry name" value="P-loop containing nucleoside triphosphate hydrolases"/>
    <property type="match status" value="2"/>
</dbReference>
<dbReference type="GO" id="GO:0004386">
    <property type="term" value="F:helicase activity"/>
    <property type="evidence" value="ECO:0007669"/>
    <property type="project" value="UniProtKB-KW"/>
</dbReference>
<accession>A0A1S2LMX1</accession>
<dbReference type="Proteomes" id="UP000179524">
    <property type="component" value="Unassembled WGS sequence"/>
</dbReference>
<dbReference type="GO" id="GO:0006281">
    <property type="term" value="P:DNA repair"/>
    <property type="evidence" value="ECO:0007669"/>
    <property type="project" value="TreeGrafter"/>
</dbReference>
<keyword evidence="1" id="KW-0378">Hydrolase</keyword>
<feature type="domain" description="Helicase ATP-binding" evidence="2">
    <location>
        <begin position="1"/>
        <end position="146"/>
    </location>
</feature>
<dbReference type="InterPro" id="IPR027417">
    <property type="entry name" value="P-loop_NTPase"/>
</dbReference>
<dbReference type="InterPro" id="IPR038718">
    <property type="entry name" value="SNF2-like_sf"/>
</dbReference>
<dbReference type="PROSITE" id="PS51192">
    <property type="entry name" value="HELICASE_ATP_BIND_1"/>
    <property type="match status" value="1"/>
</dbReference>
<reference evidence="3 4" key="1">
    <citation type="submission" date="2016-10" db="EMBL/GenBank/DDBJ databases">
        <title>Draft genome sequences of four alkaliphilic bacteria belonging to the Anaerobacillus genus.</title>
        <authorList>
            <person name="Bassil N.M."/>
            <person name="Lloyd J.R."/>
        </authorList>
    </citation>
    <scope>NUCLEOTIDE SEQUENCE [LARGE SCALE GENOMIC DNA]</scope>
    <source>
        <strain evidence="3 4">DSM 18345</strain>
    </source>
</reference>
<keyword evidence="3" id="KW-0547">Nucleotide-binding</keyword>
<sequence length="423" mass="48013">MITLSSIFDLTLDSFLVRKVLVIAPLRVARDTWPAEIEKWDHLIGLQYTVAIGTETERKTALMRKAQVYIINRENVEWLISKSGIPFDFDMVVIDELSSFKSHQTKRFKSLLKVRPQVKRFVGLTGTPSSNGLMDLWAEYRLLDMGQRLGRFIGRYRETYFVPDKRNQQVIFSYKPKPGAEEAIHQQISDITISMKGSDYLKLPKLVMNEVAVRISDKEMETLDRLKRDLITTVNDEEITAANAATLSNKLLQMANGAVYDDHGAVTPIHDRKLDALEDVIEGANGKPVLIAYWFKHDLIRIQKRFKVEVLSSTGSIKRWNNGKIPVAAIHPASAGHGLNLQSGGSTLVWFGLTWSLELYQQTNARLWRQGQKETVIIHHLIAKDTIDERVMKALKDKDVSQAALIEAVKAKMNKHKEVNSHG</sequence>
<dbReference type="GO" id="GO:0005524">
    <property type="term" value="F:ATP binding"/>
    <property type="evidence" value="ECO:0007669"/>
    <property type="project" value="InterPro"/>
</dbReference>
<dbReference type="GO" id="GO:0016787">
    <property type="term" value="F:hydrolase activity"/>
    <property type="evidence" value="ECO:0007669"/>
    <property type="project" value="UniProtKB-KW"/>
</dbReference>
<keyword evidence="3" id="KW-0347">Helicase</keyword>
<evidence type="ECO:0000313" key="4">
    <source>
        <dbReference type="Proteomes" id="UP000179524"/>
    </source>
</evidence>
<dbReference type="PANTHER" id="PTHR45766">
    <property type="entry name" value="DNA ANNEALING HELICASE AND ENDONUCLEASE ZRANB3 FAMILY MEMBER"/>
    <property type="match status" value="1"/>
</dbReference>
<dbReference type="Gene3D" id="3.40.50.300">
    <property type="entry name" value="P-loop containing nucleotide triphosphate hydrolases"/>
    <property type="match status" value="1"/>
</dbReference>
<dbReference type="Pfam" id="PF00176">
    <property type="entry name" value="SNF2-rel_dom"/>
    <property type="match status" value="1"/>
</dbReference>
<dbReference type="AlphaFoldDB" id="A0A1S2LMX1"/>
<evidence type="ECO:0000313" key="3">
    <source>
        <dbReference type="EMBL" id="OIJ13540.1"/>
    </source>
</evidence>
<keyword evidence="3" id="KW-0067">ATP-binding</keyword>
<keyword evidence="4" id="KW-1185">Reference proteome</keyword>
<dbReference type="Gene3D" id="3.40.50.10810">
    <property type="entry name" value="Tandem AAA-ATPase domain"/>
    <property type="match status" value="1"/>
</dbReference>
<dbReference type="EMBL" id="MLQR01000027">
    <property type="protein sequence ID" value="OIJ13540.1"/>
    <property type="molecule type" value="Genomic_DNA"/>
</dbReference>
<dbReference type="InterPro" id="IPR000330">
    <property type="entry name" value="SNF2_N"/>
</dbReference>
<proteinExistence type="predicted"/>